<feature type="transmembrane region" description="Helical" evidence="6">
    <location>
        <begin position="125"/>
        <end position="146"/>
    </location>
</feature>
<proteinExistence type="predicted"/>
<organism evidence="8 9">
    <name type="scientific">Parvibium lacunae</name>
    <dbReference type="NCBI Taxonomy" id="1888893"/>
    <lineage>
        <taxon>Bacteria</taxon>
        <taxon>Pseudomonadati</taxon>
        <taxon>Pseudomonadota</taxon>
        <taxon>Betaproteobacteria</taxon>
        <taxon>Burkholderiales</taxon>
        <taxon>Alcaligenaceae</taxon>
        <taxon>Parvibium</taxon>
    </lineage>
</organism>
<comment type="subcellular location">
    <subcellularLocation>
        <location evidence="1">Membrane</location>
        <topology evidence="1">Multi-pass membrane protein</topology>
    </subcellularLocation>
</comment>
<evidence type="ECO:0000256" key="1">
    <source>
        <dbReference type="ARBA" id="ARBA00004141"/>
    </source>
</evidence>
<comment type="caution">
    <text evidence="8">The sequence shown here is derived from an EMBL/GenBank/DDBJ whole genome shotgun (WGS) entry which is preliminary data.</text>
</comment>
<dbReference type="Pfam" id="PF01694">
    <property type="entry name" value="Rhomboid"/>
    <property type="match status" value="1"/>
</dbReference>
<keyword evidence="4 6" id="KW-0472">Membrane</keyword>
<dbReference type="InterPro" id="IPR035952">
    <property type="entry name" value="Rhomboid-like_sf"/>
</dbReference>
<evidence type="ECO:0000256" key="3">
    <source>
        <dbReference type="ARBA" id="ARBA00022989"/>
    </source>
</evidence>
<name>A0A368L418_9BURK</name>
<dbReference type="EMBL" id="QPGB01000002">
    <property type="protein sequence ID" value="RCS58336.1"/>
    <property type="molecule type" value="Genomic_DNA"/>
</dbReference>
<evidence type="ECO:0000313" key="8">
    <source>
        <dbReference type="EMBL" id="RCS58336.1"/>
    </source>
</evidence>
<dbReference type="Gene3D" id="1.20.1540.10">
    <property type="entry name" value="Rhomboid-like"/>
    <property type="match status" value="1"/>
</dbReference>
<gene>
    <name evidence="8" type="ORF">DU000_05815</name>
</gene>
<keyword evidence="9" id="KW-1185">Reference proteome</keyword>
<dbReference type="GO" id="GO:0004252">
    <property type="term" value="F:serine-type endopeptidase activity"/>
    <property type="evidence" value="ECO:0007669"/>
    <property type="project" value="InterPro"/>
</dbReference>
<keyword evidence="3 6" id="KW-1133">Transmembrane helix</keyword>
<evidence type="ECO:0000256" key="5">
    <source>
        <dbReference type="SAM" id="MobiDB-lite"/>
    </source>
</evidence>
<evidence type="ECO:0000256" key="6">
    <source>
        <dbReference type="SAM" id="Phobius"/>
    </source>
</evidence>
<dbReference type="PANTHER" id="PTHR43066:SF5">
    <property type="entry name" value="RHOMBOID-LIKE PROTEIN 11, CHLOROPLASTIC-RELATED"/>
    <property type="match status" value="1"/>
</dbReference>
<accession>A0A368L418</accession>
<dbReference type="InterPro" id="IPR022764">
    <property type="entry name" value="Peptidase_S54_rhomboid_dom"/>
</dbReference>
<reference evidence="8 9" key="1">
    <citation type="journal article" date="2018" name="Int. J. Syst. Evol. Microbiol.">
        <title>Parvibium lacunae gen. nov., sp. nov., a new member of the family Alcaligenaceae isolated from a freshwater pond.</title>
        <authorList>
            <person name="Chen W.M."/>
            <person name="Xie P.B."/>
            <person name="Hsu M.Y."/>
            <person name="Sheu S.Y."/>
        </authorList>
    </citation>
    <scope>NUCLEOTIDE SEQUENCE [LARGE SCALE GENOMIC DNA]</scope>
    <source>
        <strain evidence="8 9">KMB9</strain>
    </source>
</reference>
<dbReference type="Proteomes" id="UP000252357">
    <property type="component" value="Unassembled WGS sequence"/>
</dbReference>
<dbReference type="PANTHER" id="PTHR43066">
    <property type="entry name" value="RHOMBOID-RELATED PROTEIN"/>
    <property type="match status" value="1"/>
</dbReference>
<dbReference type="RefSeq" id="WP_114402418.1">
    <property type="nucleotide sequence ID" value="NZ_QPGB01000002.1"/>
</dbReference>
<keyword evidence="8" id="KW-0645">Protease</keyword>
<dbReference type="GO" id="GO:0016020">
    <property type="term" value="C:membrane"/>
    <property type="evidence" value="ECO:0007669"/>
    <property type="project" value="UniProtKB-SubCell"/>
</dbReference>
<evidence type="ECO:0000259" key="7">
    <source>
        <dbReference type="Pfam" id="PF01694"/>
    </source>
</evidence>
<protein>
    <submittedName>
        <fullName evidence="8">Rhomboid family intramembrane serine protease</fullName>
    </submittedName>
</protein>
<feature type="region of interest" description="Disordered" evidence="5">
    <location>
        <begin position="1"/>
        <end position="24"/>
    </location>
</feature>
<dbReference type="SUPFAM" id="SSF144091">
    <property type="entry name" value="Rhomboid-like"/>
    <property type="match status" value="1"/>
</dbReference>
<evidence type="ECO:0000256" key="2">
    <source>
        <dbReference type="ARBA" id="ARBA00022692"/>
    </source>
</evidence>
<feature type="transmembrane region" description="Helical" evidence="6">
    <location>
        <begin position="80"/>
        <end position="105"/>
    </location>
</feature>
<dbReference type="OrthoDB" id="9778341at2"/>
<keyword evidence="2 6" id="KW-0812">Transmembrane</keyword>
<feature type="domain" description="Peptidase S54 rhomboid" evidence="7">
    <location>
        <begin position="62"/>
        <end position="200"/>
    </location>
</feature>
<sequence>MKPALATSDAPANKPKRAPQPQQVQAGNGCRWLIWGGLGVVTVMGYVLDWRPTLIYRHALQDQWWRWITAHFTHFDIDHLTLNLVGTALIVWAFGAIVSCRVYLWSMTLSLLAVDLSLWYHNADYYAGFSGVFYGVLAAAVLCLATRPEPRLKKTGQLLLGLLVLRMLVEVGSLNPITHAFSIFHPAHTWGCLGGVIGWLMAHRKHNGAM</sequence>
<feature type="transmembrane region" description="Helical" evidence="6">
    <location>
        <begin position="32"/>
        <end position="48"/>
    </location>
</feature>
<keyword evidence="8" id="KW-0378">Hydrolase</keyword>
<dbReference type="AlphaFoldDB" id="A0A368L418"/>
<evidence type="ECO:0000313" key="9">
    <source>
        <dbReference type="Proteomes" id="UP000252357"/>
    </source>
</evidence>
<evidence type="ECO:0000256" key="4">
    <source>
        <dbReference type="ARBA" id="ARBA00023136"/>
    </source>
</evidence>
<dbReference type="GO" id="GO:0006508">
    <property type="term" value="P:proteolysis"/>
    <property type="evidence" value="ECO:0007669"/>
    <property type="project" value="UniProtKB-KW"/>
</dbReference>